<comment type="caution">
    <text evidence="1">The sequence shown here is derived from an EMBL/GenBank/DDBJ whole genome shotgun (WGS) entry which is preliminary data.</text>
</comment>
<evidence type="ECO:0008006" key="2">
    <source>
        <dbReference type="Google" id="ProtNLM"/>
    </source>
</evidence>
<reference evidence="1" key="1">
    <citation type="journal article" date="2020" name="mSystems">
        <title>Genome- and Community-Level Interaction Insights into Carbon Utilization and Element Cycling Functions of Hydrothermarchaeota in Hydrothermal Sediment.</title>
        <authorList>
            <person name="Zhou Z."/>
            <person name="Liu Y."/>
            <person name="Xu W."/>
            <person name="Pan J."/>
            <person name="Luo Z.H."/>
            <person name="Li M."/>
        </authorList>
    </citation>
    <scope>NUCLEOTIDE SEQUENCE [LARGE SCALE GENOMIC DNA]</scope>
    <source>
        <strain evidence="1">HyVt-456</strain>
    </source>
</reference>
<dbReference type="Gene3D" id="1.10.10.10">
    <property type="entry name" value="Winged helix-like DNA-binding domain superfamily/Winged helix DNA-binding domain"/>
    <property type="match status" value="1"/>
</dbReference>
<dbReference type="InterPro" id="IPR036388">
    <property type="entry name" value="WH-like_DNA-bd_sf"/>
</dbReference>
<dbReference type="EMBL" id="DRLD01000360">
    <property type="protein sequence ID" value="HED11558.1"/>
    <property type="molecule type" value="Genomic_DNA"/>
</dbReference>
<organism evidence="1">
    <name type="scientific">Caldithrix abyssi</name>
    <dbReference type="NCBI Taxonomy" id="187145"/>
    <lineage>
        <taxon>Bacteria</taxon>
        <taxon>Pseudomonadati</taxon>
        <taxon>Calditrichota</taxon>
        <taxon>Calditrichia</taxon>
        <taxon>Calditrichales</taxon>
        <taxon>Calditrichaceae</taxon>
        <taxon>Caldithrix</taxon>
    </lineage>
</organism>
<dbReference type="Proteomes" id="UP000886005">
    <property type="component" value="Unassembled WGS sequence"/>
</dbReference>
<protein>
    <recommendedName>
        <fullName evidence="2">MarR family transcriptional regulator</fullName>
    </recommendedName>
</protein>
<dbReference type="AlphaFoldDB" id="A0A7V1LP46"/>
<gene>
    <name evidence="1" type="ORF">ENJ10_12780</name>
</gene>
<sequence length="322" mass="38129">MMKLRQYIFELLGVDLRLQPLKAVDRKKLPLYLMEIYNLKRGSLFGREVMFLEQKTQGHFTAGQYHKQITHIENTFNMPAVLVLEQLEAYNRKRLIKRKIAFIIPGLQMYIPQLLVDLREFRTATQKKKEKLQPAAQCLLLYHLEKEGVENMNFKEIAHKVNYTQMTVTRGVRELAAKQLCRIEGTNGKRLVFDEDREIIWNRALPYLQNPVKEKIYTDDFIDEQLLFKSGMNALSRLTDLTDGPQECFAIAQRDYNDLLKHKRITAINRYEGRVCLEIWRYAPAILAENRIVDTLSLYLIFKDIRDERVEKEIEKMVSRVW</sequence>
<proteinExistence type="predicted"/>
<evidence type="ECO:0000313" key="1">
    <source>
        <dbReference type="EMBL" id="HED11558.1"/>
    </source>
</evidence>
<accession>A0A7V1LP46</accession>
<name>A0A7V1LP46_CALAY</name>